<comment type="caution">
    <text evidence="2">The sequence shown here is derived from an EMBL/GenBank/DDBJ whole genome shotgun (WGS) entry which is preliminary data.</text>
</comment>
<dbReference type="GO" id="GO:0050660">
    <property type="term" value="F:flavin adenine dinucleotide binding"/>
    <property type="evidence" value="ECO:0007669"/>
    <property type="project" value="TreeGrafter"/>
</dbReference>
<dbReference type="Pfam" id="PF13738">
    <property type="entry name" value="Pyr_redox_3"/>
    <property type="match status" value="1"/>
</dbReference>
<reference evidence="2 3" key="1">
    <citation type="submission" date="2019-02" db="EMBL/GenBank/DDBJ databases">
        <title>Genome sequencing of the rare red list fungi Antrodiella citrinella (Flaviporus citrinellus).</title>
        <authorList>
            <person name="Buettner E."/>
            <person name="Kellner H."/>
        </authorList>
    </citation>
    <scope>NUCLEOTIDE SEQUENCE [LARGE SCALE GENOMIC DNA]</scope>
    <source>
        <strain evidence="2 3">DSM 108506</strain>
    </source>
</reference>
<name>A0A4S4MP35_9APHY</name>
<dbReference type="InterPro" id="IPR050982">
    <property type="entry name" value="Auxin_biosynth/cation_transpt"/>
</dbReference>
<dbReference type="GO" id="GO:0004497">
    <property type="term" value="F:monooxygenase activity"/>
    <property type="evidence" value="ECO:0007669"/>
    <property type="project" value="TreeGrafter"/>
</dbReference>
<keyword evidence="3" id="KW-1185">Reference proteome</keyword>
<dbReference type="PANTHER" id="PTHR43539">
    <property type="entry name" value="FLAVIN-BINDING MONOOXYGENASE-LIKE PROTEIN (AFU_ORTHOLOGUE AFUA_4G09220)"/>
    <property type="match status" value="1"/>
</dbReference>
<dbReference type="InterPro" id="IPR036188">
    <property type="entry name" value="FAD/NAD-bd_sf"/>
</dbReference>
<dbReference type="PANTHER" id="PTHR43539:SF26">
    <property type="entry name" value="MONOOXYGENASE, PUTATIVE-RELATED"/>
    <property type="match status" value="1"/>
</dbReference>
<proteinExistence type="predicted"/>
<evidence type="ECO:0000256" key="1">
    <source>
        <dbReference type="ARBA" id="ARBA00023002"/>
    </source>
</evidence>
<dbReference type="Gene3D" id="3.50.50.60">
    <property type="entry name" value="FAD/NAD(P)-binding domain"/>
    <property type="match status" value="2"/>
</dbReference>
<evidence type="ECO:0000313" key="3">
    <source>
        <dbReference type="Proteomes" id="UP000308730"/>
    </source>
</evidence>
<keyword evidence="1" id="KW-0560">Oxidoreductase</keyword>
<dbReference type="EMBL" id="SGPM01000283">
    <property type="protein sequence ID" value="THH27067.1"/>
    <property type="molecule type" value="Genomic_DNA"/>
</dbReference>
<sequence length="693" mass="77849">MLYFTRGSVLDTLVDATVPASYKTVPLTVFLALGLSTMIHLAGRARHEDAALESFFEKRWTFYSWNVPYRFHYNVNVKTDDIPPDLRSLPPCRHNALPTLDRLNATVSDDLDVQNVSQDWLTAFSKAIEANDVDAAVAEIHPDDRWRVLFALTWDLRTFQGSAKISQFLQDRSASEKFSGFQFIEANLEKPYPDIRWIRLGFSFETKVALGQTNALLVPTANGSWKAFVVCTNLENLKEHPEKMGELRSFAPNHGKWQEQREREQAFVDGDPEVLIIGAGQSGLDLSARLKNLGVSNLIVEKQARVGDQWRNRYQALCLHDPIWFNQLPYLAFPETWPTFIPARKLADWLEFYANTMELNVWNSSAITHAVRDDATNKWVVTVKKEDGSERVLRVDHLVFALGLGAGSINIPDIPGKEDFRGQVLHSTSHHRATDHLGKKVVIVGACTSAHDIAADYAENDVDVTMFQRSSTYIMTTKEGSPRLMKPLYWQGCPPTEYADRIANATPIYFNKLIAQRQTAEIAEADKTILDGLKKVGYNITMGDDGSGFLFLALKRAGGYYLDVGACQMIIDGKIKIKGNTQIERFTKTGLKFTDGSELQADVVLYATGFGDVRDPIRKICGDEVGDKLPPIWGLNDEGELRGTWRELGTPGLWYMMGNLAWSRFFSKHVALQIKAKQVGVFGERYSAPPVKA</sequence>
<evidence type="ECO:0000313" key="2">
    <source>
        <dbReference type="EMBL" id="THH27067.1"/>
    </source>
</evidence>
<organism evidence="2 3">
    <name type="scientific">Antrodiella citrinella</name>
    <dbReference type="NCBI Taxonomy" id="2447956"/>
    <lineage>
        <taxon>Eukaryota</taxon>
        <taxon>Fungi</taxon>
        <taxon>Dikarya</taxon>
        <taxon>Basidiomycota</taxon>
        <taxon>Agaricomycotina</taxon>
        <taxon>Agaricomycetes</taxon>
        <taxon>Polyporales</taxon>
        <taxon>Steccherinaceae</taxon>
        <taxon>Antrodiella</taxon>
    </lineage>
</organism>
<gene>
    <name evidence="2" type="ORF">EUX98_g7120</name>
</gene>
<protein>
    <recommendedName>
        <fullName evidence="4">FAD/NAD(P)-binding domain-containing protein</fullName>
    </recommendedName>
</protein>
<dbReference type="SUPFAM" id="SSF51905">
    <property type="entry name" value="FAD/NAD(P)-binding domain"/>
    <property type="match status" value="1"/>
</dbReference>
<accession>A0A4S4MP35</accession>
<dbReference type="OrthoDB" id="74360at2759"/>
<dbReference type="Proteomes" id="UP000308730">
    <property type="component" value="Unassembled WGS sequence"/>
</dbReference>
<dbReference type="AlphaFoldDB" id="A0A4S4MP35"/>
<evidence type="ECO:0008006" key="4">
    <source>
        <dbReference type="Google" id="ProtNLM"/>
    </source>
</evidence>